<protein>
    <submittedName>
        <fullName evidence="2">Uncharacterized protein</fullName>
    </submittedName>
</protein>
<comment type="caution">
    <text evidence="2">The sequence shown here is derived from an EMBL/GenBank/DDBJ whole genome shotgun (WGS) entry which is preliminary data.</text>
</comment>
<feature type="region of interest" description="Disordered" evidence="1">
    <location>
        <begin position="134"/>
        <end position="159"/>
    </location>
</feature>
<sequence>MEASECEFKKDNKPKKQWISDRSWKLIRKRPRMKTFGLTEGNLRNRYNRLTKEINGATKEDKSAYFDSICQEIEQGSFKSVPRDLFKKVKSLTKATEPPILTIKAKNAEKLTSKSVIERWKTYCQELMAGDSTDSHSYNRGVGTANSKTGSVKGCSKAH</sequence>
<evidence type="ECO:0000256" key="1">
    <source>
        <dbReference type="SAM" id="MobiDB-lite"/>
    </source>
</evidence>
<evidence type="ECO:0000313" key="3">
    <source>
        <dbReference type="Proteomes" id="UP001516400"/>
    </source>
</evidence>
<dbReference type="AlphaFoldDB" id="A0ABD2NZG6"/>
<proteinExistence type="predicted"/>
<accession>A0ABD2NZG6</accession>
<reference evidence="2 3" key="1">
    <citation type="journal article" date="2021" name="BMC Biol.">
        <title>Horizontally acquired antibacterial genes associated with adaptive radiation of ladybird beetles.</title>
        <authorList>
            <person name="Li H.S."/>
            <person name="Tang X.F."/>
            <person name="Huang Y.H."/>
            <person name="Xu Z.Y."/>
            <person name="Chen M.L."/>
            <person name="Du X.Y."/>
            <person name="Qiu B.Y."/>
            <person name="Chen P.T."/>
            <person name="Zhang W."/>
            <person name="Slipinski A."/>
            <person name="Escalona H.E."/>
            <person name="Waterhouse R.M."/>
            <person name="Zwick A."/>
            <person name="Pang H."/>
        </authorList>
    </citation>
    <scope>NUCLEOTIDE SEQUENCE [LARGE SCALE GENOMIC DNA]</scope>
    <source>
        <strain evidence="2">SYSU2018</strain>
    </source>
</reference>
<gene>
    <name evidence="2" type="ORF">HHI36_018053</name>
</gene>
<organism evidence="2 3">
    <name type="scientific">Cryptolaemus montrouzieri</name>
    <dbReference type="NCBI Taxonomy" id="559131"/>
    <lineage>
        <taxon>Eukaryota</taxon>
        <taxon>Metazoa</taxon>
        <taxon>Ecdysozoa</taxon>
        <taxon>Arthropoda</taxon>
        <taxon>Hexapoda</taxon>
        <taxon>Insecta</taxon>
        <taxon>Pterygota</taxon>
        <taxon>Neoptera</taxon>
        <taxon>Endopterygota</taxon>
        <taxon>Coleoptera</taxon>
        <taxon>Polyphaga</taxon>
        <taxon>Cucujiformia</taxon>
        <taxon>Coccinelloidea</taxon>
        <taxon>Coccinellidae</taxon>
        <taxon>Scymninae</taxon>
        <taxon>Scymnini</taxon>
        <taxon>Cryptolaemus</taxon>
    </lineage>
</organism>
<evidence type="ECO:0000313" key="2">
    <source>
        <dbReference type="EMBL" id="KAL3283884.1"/>
    </source>
</evidence>
<dbReference type="Proteomes" id="UP001516400">
    <property type="component" value="Unassembled WGS sequence"/>
</dbReference>
<dbReference type="EMBL" id="JABFTP020000165">
    <property type="protein sequence ID" value="KAL3283884.1"/>
    <property type="molecule type" value="Genomic_DNA"/>
</dbReference>
<keyword evidence="3" id="KW-1185">Reference proteome</keyword>
<name>A0ABD2NZG6_9CUCU</name>